<comment type="caution">
    <text evidence="1">The sequence shown here is derived from an EMBL/GenBank/DDBJ whole genome shotgun (WGS) entry which is preliminary data.</text>
</comment>
<protein>
    <submittedName>
        <fullName evidence="1">Uncharacterized protein</fullName>
    </submittedName>
</protein>
<dbReference type="AlphaFoldDB" id="A0A084XVK4"/>
<dbReference type="EMBL" id="JDSS02000042">
    <property type="protein sequence ID" value="KFB66498.1"/>
    <property type="molecule type" value="Genomic_DNA"/>
</dbReference>
<gene>
    <name evidence="1" type="ORF">CAPSK01_004177</name>
</gene>
<name>A0A084XVK4_9PROT</name>
<proteinExistence type="predicted"/>
<accession>A0A084XVK4</accession>
<organism evidence="1 2">
    <name type="scientific">Candidatus Accumulibacter vicinus</name>
    <dbReference type="NCBI Taxonomy" id="2954382"/>
    <lineage>
        <taxon>Bacteria</taxon>
        <taxon>Pseudomonadati</taxon>
        <taxon>Pseudomonadota</taxon>
        <taxon>Betaproteobacteria</taxon>
        <taxon>Candidatus Accumulibacter</taxon>
    </lineage>
</organism>
<evidence type="ECO:0000313" key="1">
    <source>
        <dbReference type="EMBL" id="KFB66498.1"/>
    </source>
</evidence>
<dbReference type="RefSeq" id="WP_273704020.1">
    <property type="nucleotide sequence ID" value="NZ_JDSS02000042.1"/>
</dbReference>
<evidence type="ECO:0000313" key="2">
    <source>
        <dbReference type="Proteomes" id="UP000019812"/>
    </source>
</evidence>
<reference evidence="1 2" key="1">
    <citation type="submission" date="2014-07" db="EMBL/GenBank/DDBJ databases">
        <title>Expanding our view of genomic diversity in Candidatus Accumulibacter clades.</title>
        <authorList>
            <person name="Skennerton C.T."/>
            <person name="Barr J.J."/>
            <person name="Slater F.R."/>
            <person name="Bond P.L."/>
            <person name="Tyson G.W."/>
        </authorList>
    </citation>
    <scope>NUCLEOTIDE SEQUENCE [LARGE SCALE GENOMIC DNA]</scope>
    <source>
        <strain evidence="2">SK-01</strain>
    </source>
</reference>
<sequence>MESEVANPSGVLSCLSRPLDRVKADPRIAAAIITGVDLLGQQAFVDKTRPV</sequence>
<dbReference type="Proteomes" id="UP000019812">
    <property type="component" value="Unassembled WGS sequence"/>
</dbReference>